<keyword evidence="4" id="KW-0520">NAD</keyword>
<dbReference type="GO" id="GO:0019354">
    <property type="term" value="P:siroheme biosynthetic process"/>
    <property type="evidence" value="ECO:0007669"/>
    <property type="project" value="UniProtKB-UniPathway"/>
</dbReference>
<dbReference type="Pfam" id="PF13241">
    <property type="entry name" value="NAD_binding_7"/>
    <property type="match status" value="1"/>
</dbReference>
<proteinExistence type="predicted"/>
<evidence type="ECO:0000313" key="8">
    <source>
        <dbReference type="EMBL" id="KGX91812.1"/>
    </source>
</evidence>
<sequence>MSTIPIMVDLRGKDALIIGGGNVAYKRANLLCESEARITIVSPELSNQLKGMWQRKEVKWKKKKFEPEDLQGAYIVVIATNDTEVNEQVLHSAKHVPFVNVASHAERGNVQFSNYISRGKLTISISTNGASPKLSSKIKKDLEKQFDERYEAYVDFLYECRQRIKHSSISKEEQNEILSTLLSEVYFDKTEQDQFKDWLELTLKGGQKDEGAG</sequence>
<protein>
    <recommendedName>
        <fullName evidence="2">precorrin-2 dehydrogenase</fullName>
        <ecNumber evidence="2">1.3.1.76</ecNumber>
    </recommendedName>
</protein>
<dbReference type="InterPro" id="IPR028161">
    <property type="entry name" value="Met8-like"/>
</dbReference>
<reference evidence="8 9" key="1">
    <citation type="submission" date="2013-08" db="EMBL/GenBank/DDBJ databases">
        <authorList>
            <person name="Huang J."/>
            <person name="Wang G."/>
        </authorList>
    </citation>
    <scope>NUCLEOTIDE SEQUENCE [LARGE SCALE GENOMIC DNA]</scope>
    <source>
        <strain evidence="8 9">BH030004</strain>
    </source>
</reference>
<dbReference type="PANTHER" id="PTHR35330:SF1">
    <property type="entry name" value="SIROHEME BIOSYNTHESIS PROTEIN MET8"/>
    <property type="match status" value="1"/>
</dbReference>
<dbReference type="SUPFAM" id="SSF75615">
    <property type="entry name" value="Siroheme synthase middle domains-like"/>
    <property type="match status" value="1"/>
</dbReference>
<comment type="catalytic activity">
    <reaction evidence="6">
        <text>precorrin-2 + NAD(+) = sirohydrochlorin + NADH + 2 H(+)</text>
        <dbReference type="Rhea" id="RHEA:15613"/>
        <dbReference type="ChEBI" id="CHEBI:15378"/>
        <dbReference type="ChEBI" id="CHEBI:57540"/>
        <dbReference type="ChEBI" id="CHEBI:57945"/>
        <dbReference type="ChEBI" id="CHEBI:58351"/>
        <dbReference type="ChEBI" id="CHEBI:58827"/>
        <dbReference type="EC" id="1.3.1.76"/>
    </reaction>
</comment>
<dbReference type="RefSeq" id="WP_027445180.1">
    <property type="nucleotide sequence ID" value="NZ_AVPF01000001.1"/>
</dbReference>
<dbReference type="Gene3D" id="1.10.8.610">
    <property type="entry name" value="SirC, precorrin-2 dehydrogenase, C-terminal helical domain-like"/>
    <property type="match status" value="1"/>
</dbReference>
<evidence type="ECO:0000256" key="6">
    <source>
        <dbReference type="ARBA" id="ARBA00047561"/>
    </source>
</evidence>
<evidence type="ECO:0000256" key="1">
    <source>
        <dbReference type="ARBA" id="ARBA00005010"/>
    </source>
</evidence>
<dbReference type="InterPro" id="IPR028281">
    <property type="entry name" value="Sirohaem_synthase_central"/>
</dbReference>
<dbReference type="AlphaFoldDB" id="A0A0A5I7J9"/>
<comment type="pathway">
    <text evidence="1">Porphyrin-containing compound metabolism; siroheme biosynthesis; sirohydrochlorin from precorrin-2: step 1/1.</text>
</comment>
<accession>A0A0A5I7J9</accession>
<organism evidence="8 9">
    <name type="scientific">Pontibacillus marinus BH030004 = DSM 16465</name>
    <dbReference type="NCBI Taxonomy" id="1385511"/>
    <lineage>
        <taxon>Bacteria</taxon>
        <taxon>Bacillati</taxon>
        <taxon>Bacillota</taxon>
        <taxon>Bacilli</taxon>
        <taxon>Bacillales</taxon>
        <taxon>Bacillaceae</taxon>
        <taxon>Pontibacillus</taxon>
    </lineage>
</organism>
<dbReference type="Pfam" id="PF14824">
    <property type="entry name" value="Sirohm_synth_M"/>
    <property type="match status" value="1"/>
</dbReference>
<keyword evidence="5" id="KW-0627">Porphyrin biosynthesis</keyword>
<dbReference type="eggNOG" id="COG1648">
    <property type="taxonomic scope" value="Bacteria"/>
</dbReference>
<dbReference type="STRING" id="1385511.GCA_000425225_00092"/>
<dbReference type="PANTHER" id="PTHR35330">
    <property type="entry name" value="SIROHEME BIOSYNTHESIS PROTEIN MET8"/>
    <property type="match status" value="1"/>
</dbReference>
<gene>
    <name evidence="8" type="ORF">N783_00820</name>
</gene>
<dbReference type="Proteomes" id="UP000030403">
    <property type="component" value="Unassembled WGS sequence"/>
</dbReference>
<evidence type="ECO:0000256" key="4">
    <source>
        <dbReference type="ARBA" id="ARBA00023027"/>
    </source>
</evidence>
<feature type="domain" description="Siroheme synthase central" evidence="7">
    <location>
        <begin position="118"/>
        <end position="145"/>
    </location>
</feature>
<dbReference type="SUPFAM" id="SSF51735">
    <property type="entry name" value="NAD(P)-binding Rossmann-fold domains"/>
    <property type="match status" value="1"/>
</dbReference>
<evidence type="ECO:0000313" key="9">
    <source>
        <dbReference type="Proteomes" id="UP000030403"/>
    </source>
</evidence>
<dbReference type="GO" id="GO:0043115">
    <property type="term" value="F:precorrin-2 dehydrogenase activity"/>
    <property type="evidence" value="ECO:0007669"/>
    <property type="project" value="UniProtKB-EC"/>
</dbReference>
<dbReference type="EMBL" id="AVPF01000001">
    <property type="protein sequence ID" value="KGX91812.1"/>
    <property type="molecule type" value="Genomic_DNA"/>
</dbReference>
<evidence type="ECO:0000256" key="3">
    <source>
        <dbReference type="ARBA" id="ARBA00023002"/>
    </source>
</evidence>
<evidence type="ECO:0000256" key="2">
    <source>
        <dbReference type="ARBA" id="ARBA00012400"/>
    </source>
</evidence>
<evidence type="ECO:0000259" key="7">
    <source>
        <dbReference type="Pfam" id="PF14824"/>
    </source>
</evidence>
<dbReference type="NCBIfam" id="TIGR01470">
    <property type="entry name" value="cysG_Nterm"/>
    <property type="match status" value="1"/>
</dbReference>
<evidence type="ECO:0000256" key="5">
    <source>
        <dbReference type="ARBA" id="ARBA00023244"/>
    </source>
</evidence>
<dbReference type="EC" id="1.3.1.76" evidence="2"/>
<dbReference type="InterPro" id="IPR042518">
    <property type="entry name" value="SirC_C"/>
</dbReference>
<dbReference type="Pfam" id="PF22440">
    <property type="entry name" value="SirC_C"/>
    <property type="match status" value="1"/>
</dbReference>
<name>A0A0A5I7J9_9BACI</name>
<dbReference type="InterPro" id="IPR006367">
    <property type="entry name" value="Sirohaem_synthase_N"/>
</dbReference>
<keyword evidence="9" id="KW-1185">Reference proteome</keyword>
<keyword evidence="3" id="KW-0560">Oxidoreductase</keyword>
<dbReference type="Gene3D" id="3.40.50.720">
    <property type="entry name" value="NAD(P)-binding Rossmann-like Domain"/>
    <property type="match status" value="1"/>
</dbReference>
<comment type="caution">
    <text evidence="8">The sequence shown here is derived from an EMBL/GenBank/DDBJ whole genome shotgun (WGS) entry which is preliminary data.</text>
</comment>
<dbReference type="UniPathway" id="UPA00262">
    <property type="reaction ID" value="UER00222"/>
</dbReference>
<dbReference type="InterPro" id="IPR036291">
    <property type="entry name" value="NAD(P)-bd_dom_sf"/>
</dbReference>
<dbReference type="GO" id="GO:0004325">
    <property type="term" value="F:ferrochelatase activity"/>
    <property type="evidence" value="ECO:0007669"/>
    <property type="project" value="InterPro"/>
</dbReference>
<dbReference type="NCBIfam" id="NF005222">
    <property type="entry name" value="PRK06718.1"/>
    <property type="match status" value="1"/>
</dbReference>